<dbReference type="InterPro" id="IPR011048">
    <property type="entry name" value="Haem_d1_sf"/>
</dbReference>
<dbReference type="InterPro" id="IPR051200">
    <property type="entry name" value="Host-pathogen_enzymatic-act"/>
</dbReference>
<gene>
    <name evidence="2" type="ORF">ENY07_02960</name>
</gene>
<dbReference type="InterPro" id="IPR015943">
    <property type="entry name" value="WD40/YVTN_repeat-like_dom_sf"/>
</dbReference>
<comment type="caution">
    <text evidence="2">The sequence shown here is derived from an EMBL/GenBank/DDBJ whole genome shotgun (WGS) entry which is preliminary data.</text>
</comment>
<protein>
    <recommendedName>
        <fullName evidence="3">YncE family protein</fullName>
    </recommendedName>
</protein>
<organism evidence="2">
    <name type="scientific">Acidicaldus sp</name>
    <dbReference type="NCBI Taxonomy" id="1872105"/>
    <lineage>
        <taxon>Bacteria</taxon>
        <taxon>Pseudomonadati</taxon>
        <taxon>Pseudomonadota</taxon>
        <taxon>Alphaproteobacteria</taxon>
        <taxon>Acetobacterales</taxon>
        <taxon>Acetobacteraceae</taxon>
        <taxon>Acidicaldus</taxon>
    </lineage>
</organism>
<name>A0A8J4H841_9PROT</name>
<sequence>MSRTLALCVLMALMLVARPAGSASQPLALEATIALPDTLGRIDHLDLDAKRGVLFVAEYGNNSLDIVDWRQRKVVHRIKGLDRPQGVGYSAPTDTLFIANGGDGTVRMFRGGDYKPLGVLKLGSNADNIVIDPRNGHVVVGYGHGGLAVIDARLRKVIADIHLPAHPEEFAIDPANGHTFVNVPDAQEIDVVDLDAGKQIAAWRNLRGADNYALAIDPKSALLATVFRNPPVMVLYDRNKGTVLGTSPACRDADGLFFDTQHQRIYASCGSGEVSVFTIQEGQPGGYLSAPPVATDPGARTAIFVPSLDRLFIARPAGTYSGNLPQDIAGYILNQSLPGPAGVSNNATAAILVYRPDT</sequence>
<keyword evidence="1" id="KW-0732">Signal</keyword>
<evidence type="ECO:0000313" key="2">
    <source>
        <dbReference type="EMBL" id="HGC42170.1"/>
    </source>
</evidence>
<dbReference type="PANTHER" id="PTHR47197">
    <property type="entry name" value="PROTEIN NIRF"/>
    <property type="match status" value="1"/>
</dbReference>
<dbReference type="EMBL" id="DTQM01000056">
    <property type="protein sequence ID" value="HGC42170.1"/>
    <property type="molecule type" value="Genomic_DNA"/>
</dbReference>
<feature type="chain" id="PRO_5035275686" description="YncE family protein" evidence="1">
    <location>
        <begin position="23"/>
        <end position="358"/>
    </location>
</feature>
<evidence type="ECO:0008006" key="3">
    <source>
        <dbReference type="Google" id="ProtNLM"/>
    </source>
</evidence>
<proteinExistence type="predicted"/>
<reference evidence="2" key="1">
    <citation type="journal article" date="2020" name="mSystems">
        <title>Genome- and Community-Level Interaction Insights into Carbon Utilization and Element Cycling Functions of Hydrothermarchaeota in Hydrothermal Sediment.</title>
        <authorList>
            <person name="Zhou Z."/>
            <person name="Liu Y."/>
            <person name="Xu W."/>
            <person name="Pan J."/>
            <person name="Luo Z.H."/>
            <person name="Li M."/>
        </authorList>
    </citation>
    <scope>NUCLEOTIDE SEQUENCE</scope>
    <source>
        <strain evidence="2">SpSt-997</strain>
    </source>
</reference>
<accession>A0A8J4H841</accession>
<feature type="signal peptide" evidence="1">
    <location>
        <begin position="1"/>
        <end position="22"/>
    </location>
</feature>
<dbReference type="AlphaFoldDB" id="A0A8J4H841"/>
<dbReference type="Gene3D" id="2.130.10.10">
    <property type="entry name" value="YVTN repeat-like/Quinoprotein amine dehydrogenase"/>
    <property type="match status" value="2"/>
</dbReference>
<dbReference type="PANTHER" id="PTHR47197:SF3">
    <property type="entry name" value="DIHYDRO-HEME D1 DEHYDROGENASE"/>
    <property type="match status" value="1"/>
</dbReference>
<evidence type="ECO:0000256" key="1">
    <source>
        <dbReference type="SAM" id="SignalP"/>
    </source>
</evidence>
<dbReference type="SUPFAM" id="SSF51004">
    <property type="entry name" value="C-terminal (heme d1) domain of cytochrome cd1-nitrite reductase"/>
    <property type="match status" value="1"/>
</dbReference>